<dbReference type="Gene3D" id="3.40.50.1000">
    <property type="entry name" value="HAD superfamily/HAD-like"/>
    <property type="match status" value="1"/>
</dbReference>
<dbReference type="NCBIfam" id="TIGR01509">
    <property type="entry name" value="HAD-SF-IA-v3"/>
    <property type="match status" value="1"/>
</dbReference>
<dbReference type="STRING" id="1855912.LuPra_02077"/>
<protein>
    <submittedName>
        <fullName evidence="1">Alpha-D-glucose-1-phosphate phosphatase YihX</fullName>
        <ecNumber evidence="1">3.1.3.-</ecNumber>
    </submittedName>
</protein>
<dbReference type="SUPFAM" id="SSF56784">
    <property type="entry name" value="HAD-like"/>
    <property type="match status" value="1"/>
</dbReference>
<reference evidence="1 2" key="1">
    <citation type="journal article" date="2016" name="Genome Announc.">
        <title>First Complete Genome Sequence of a Subdivision 6 Acidobacterium Strain.</title>
        <authorList>
            <person name="Huang S."/>
            <person name="Vieira S."/>
            <person name="Bunk B."/>
            <person name="Riedel T."/>
            <person name="Sproer C."/>
            <person name="Overmann J."/>
        </authorList>
    </citation>
    <scope>NUCLEOTIDE SEQUENCE [LARGE SCALE GENOMIC DNA]</scope>
    <source>
        <strain evidence="2">DSM 100886 HEG_-6_39</strain>
    </source>
</reference>
<dbReference type="SFLD" id="SFLDS00003">
    <property type="entry name" value="Haloacid_Dehalogenase"/>
    <property type="match status" value="1"/>
</dbReference>
<dbReference type="Proteomes" id="UP000076079">
    <property type="component" value="Chromosome"/>
</dbReference>
<accession>A0A143PK56</accession>
<dbReference type="EMBL" id="CP015136">
    <property type="protein sequence ID" value="AMY08871.1"/>
    <property type="molecule type" value="Genomic_DNA"/>
</dbReference>
<dbReference type="Pfam" id="PF00702">
    <property type="entry name" value="Hydrolase"/>
    <property type="match status" value="1"/>
</dbReference>
<gene>
    <name evidence="1" type="primary">yihX_1</name>
    <name evidence="1" type="ORF">LuPra_02077</name>
</gene>
<organism evidence="1 2">
    <name type="scientific">Luteitalea pratensis</name>
    <dbReference type="NCBI Taxonomy" id="1855912"/>
    <lineage>
        <taxon>Bacteria</taxon>
        <taxon>Pseudomonadati</taxon>
        <taxon>Acidobacteriota</taxon>
        <taxon>Vicinamibacteria</taxon>
        <taxon>Vicinamibacterales</taxon>
        <taxon>Vicinamibacteraceae</taxon>
        <taxon>Luteitalea</taxon>
    </lineage>
</organism>
<dbReference type="PATRIC" id="fig|1813736.3.peg.2180"/>
<reference evidence="2" key="2">
    <citation type="submission" date="2016-04" db="EMBL/GenBank/DDBJ databases">
        <title>First Complete Genome Sequence of a Subdivision 6 Acidobacterium.</title>
        <authorList>
            <person name="Huang S."/>
            <person name="Vieira S."/>
            <person name="Bunk B."/>
            <person name="Riedel T."/>
            <person name="Sproeer C."/>
            <person name="Overmann J."/>
        </authorList>
    </citation>
    <scope>NUCLEOTIDE SEQUENCE [LARGE SCALE GENOMIC DNA]</scope>
    <source>
        <strain evidence="2">DSM 100886 HEG_-6_39</strain>
    </source>
</reference>
<evidence type="ECO:0000313" key="1">
    <source>
        <dbReference type="EMBL" id="AMY08871.1"/>
    </source>
</evidence>
<dbReference type="AlphaFoldDB" id="A0A143PK56"/>
<proteinExistence type="predicted"/>
<dbReference type="PANTHER" id="PTHR43611">
    <property type="entry name" value="ALPHA-D-GLUCOSE 1-PHOSPHATE PHOSPHATASE"/>
    <property type="match status" value="1"/>
</dbReference>
<dbReference type="PRINTS" id="PR00413">
    <property type="entry name" value="HADHALOGNASE"/>
</dbReference>
<dbReference type="KEGG" id="abac:LuPra_02077"/>
<dbReference type="InterPro" id="IPR023214">
    <property type="entry name" value="HAD_sf"/>
</dbReference>
<name>A0A143PK56_LUTPR</name>
<keyword evidence="2" id="KW-1185">Reference proteome</keyword>
<dbReference type="InterPro" id="IPR006439">
    <property type="entry name" value="HAD-SF_hydro_IA"/>
</dbReference>
<evidence type="ECO:0000313" key="2">
    <source>
        <dbReference type="Proteomes" id="UP000076079"/>
    </source>
</evidence>
<sequence length="217" mass="23758">MQAAKALDESVLDNEDMTPRPSVLLFDLGGVLVDFSGVEDLRPLLPEVLDDEALLARWAACPHSLAYGAGQLTTDEFVPLFLRDWRIALEPAVFRTAWQGWVRGWLPGAAALIQELRPQYRLAALSNSNAAHWEQLARLGMLDAFDLALGSHELGVRKPDPDIYRQALRRLAVPAAEVSFFDDSAANVDAARGLGLQAVQVDGPDAVRRHLEAATLI</sequence>
<dbReference type="CDD" id="cd02603">
    <property type="entry name" value="HAD_sEH-N_like"/>
    <property type="match status" value="1"/>
</dbReference>
<dbReference type="GO" id="GO:0016787">
    <property type="term" value="F:hydrolase activity"/>
    <property type="evidence" value="ECO:0007669"/>
    <property type="project" value="UniProtKB-KW"/>
</dbReference>
<dbReference type="InterPro" id="IPR036412">
    <property type="entry name" value="HAD-like_sf"/>
</dbReference>
<dbReference type="SFLD" id="SFLDG01129">
    <property type="entry name" value="C1.5:_HAD__Beta-PGM__Phosphata"/>
    <property type="match status" value="1"/>
</dbReference>
<dbReference type="EC" id="3.1.3.-" evidence="1"/>
<dbReference type="PANTHER" id="PTHR43611:SF3">
    <property type="entry name" value="FLAVIN MONONUCLEOTIDE HYDROLASE 1, CHLOROPLATIC"/>
    <property type="match status" value="1"/>
</dbReference>
<keyword evidence="1" id="KW-0378">Hydrolase</keyword>
<dbReference type="NCBIfam" id="TIGR01549">
    <property type="entry name" value="HAD-SF-IA-v1"/>
    <property type="match status" value="1"/>
</dbReference>